<organism evidence="1 2">
    <name type="scientific">Corchorus olitorius</name>
    <dbReference type="NCBI Taxonomy" id="93759"/>
    <lineage>
        <taxon>Eukaryota</taxon>
        <taxon>Viridiplantae</taxon>
        <taxon>Streptophyta</taxon>
        <taxon>Embryophyta</taxon>
        <taxon>Tracheophyta</taxon>
        <taxon>Spermatophyta</taxon>
        <taxon>Magnoliopsida</taxon>
        <taxon>eudicotyledons</taxon>
        <taxon>Gunneridae</taxon>
        <taxon>Pentapetalae</taxon>
        <taxon>rosids</taxon>
        <taxon>malvids</taxon>
        <taxon>Malvales</taxon>
        <taxon>Malvaceae</taxon>
        <taxon>Grewioideae</taxon>
        <taxon>Apeibeae</taxon>
        <taxon>Corchorus</taxon>
    </lineage>
</organism>
<comment type="caution">
    <text evidence="1">The sequence shown here is derived from an EMBL/GenBank/DDBJ whole genome shotgun (WGS) entry which is preliminary data.</text>
</comment>
<evidence type="ECO:0000313" key="1">
    <source>
        <dbReference type="EMBL" id="OMO62813.1"/>
    </source>
</evidence>
<dbReference type="Proteomes" id="UP000187203">
    <property type="component" value="Unassembled WGS sequence"/>
</dbReference>
<dbReference type="AlphaFoldDB" id="A0A1R3GXK6"/>
<evidence type="ECO:0000313" key="2">
    <source>
        <dbReference type="Proteomes" id="UP000187203"/>
    </source>
</evidence>
<gene>
    <name evidence="1" type="ORF">COLO4_32881</name>
</gene>
<dbReference type="EMBL" id="AWUE01021278">
    <property type="protein sequence ID" value="OMO62813.1"/>
    <property type="molecule type" value="Genomic_DNA"/>
</dbReference>
<name>A0A1R3GXK6_9ROSI</name>
<accession>A0A1R3GXK6</accession>
<sequence length="363" mass="40013">MRKENGFAIKRYSDRLKAKTPVVRSSRFSPDASKFKTVLNTSKREGKLPVLASSKSTGAALKYKKGGDSVSSSAWRGGFKDHVDSLLLRGRTAARAIQEEERSCEIVSKMRGERFTGEKEVTSNRAKSLNRNFLQAAENRTLNSEIRGTHLDEGKGDSAKQNFLLAEETAKNPQIEEDCGSNSRAHIGGLNMGNLIPGVGPSYVGSAMGPNLLQEQFNLGLGNGLQQVKKKARADDEQESILPPQFRELLSDLAQNSAFVFGANSPNKMKQPRRWKKAARVSEKYSFEVLAPQTNFKNAVITLPSPLLSPPSAFLSTFLPDEVGLLLLELEPEQKCHHLSSLGFEQLSLLLTLLFPLLPFLRV</sequence>
<keyword evidence="2" id="KW-1185">Reference proteome</keyword>
<reference evidence="2" key="1">
    <citation type="submission" date="2013-09" db="EMBL/GenBank/DDBJ databases">
        <title>Corchorus olitorius genome sequencing.</title>
        <authorList>
            <person name="Alam M."/>
            <person name="Haque M.S."/>
            <person name="Islam M.S."/>
            <person name="Emdad E.M."/>
            <person name="Islam M.M."/>
            <person name="Ahmed B."/>
            <person name="Halim A."/>
            <person name="Hossen Q.M.M."/>
            <person name="Hossain M.Z."/>
            <person name="Ahmed R."/>
            <person name="Khan M.M."/>
            <person name="Islam R."/>
            <person name="Rashid M.M."/>
            <person name="Khan S.A."/>
            <person name="Rahman M.S."/>
            <person name="Alam M."/>
            <person name="Yahiya A.S."/>
            <person name="Khan M.S."/>
            <person name="Azam M.S."/>
            <person name="Haque T."/>
            <person name="Lashkar M.Z.H."/>
            <person name="Akhand A.I."/>
            <person name="Morshed G."/>
            <person name="Roy S."/>
            <person name="Uddin K.S."/>
            <person name="Rabeya T."/>
            <person name="Hossain A.S."/>
            <person name="Chowdhury A."/>
            <person name="Snigdha A.R."/>
            <person name="Mortoza M.S."/>
            <person name="Matin S.A."/>
            <person name="Hoque S.M.E."/>
            <person name="Islam M.K."/>
            <person name="Roy D.K."/>
            <person name="Haider R."/>
            <person name="Moosa M.M."/>
            <person name="Elias S.M."/>
            <person name="Hasan A.M."/>
            <person name="Jahan S."/>
            <person name="Shafiuddin M."/>
            <person name="Mahmood N."/>
            <person name="Shommy N.S."/>
        </authorList>
    </citation>
    <scope>NUCLEOTIDE SEQUENCE [LARGE SCALE GENOMIC DNA]</scope>
    <source>
        <strain evidence="2">cv. O-4</strain>
    </source>
</reference>
<proteinExistence type="predicted"/>
<protein>
    <submittedName>
        <fullName evidence="1">Uncharacterized protein</fullName>
    </submittedName>
</protein>